<organism evidence="2 3">
    <name type="scientific">Niabella yanshanensis</name>
    <dbReference type="NCBI Taxonomy" id="577386"/>
    <lineage>
        <taxon>Bacteria</taxon>
        <taxon>Pseudomonadati</taxon>
        <taxon>Bacteroidota</taxon>
        <taxon>Chitinophagia</taxon>
        <taxon>Chitinophagales</taxon>
        <taxon>Chitinophagaceae</taxon>
        <taxon>Niabella</taxon>
    </lineage>
</organism>
<reference evidence="2 3" key="1">
    <citation type="submission" date="2023-12" db="EMBL/GenBank/DDBJ databases">
        <title>Genome sequencing and assembly of bacterial species from a model synthetic community.</title>
        <authorList>
            <person name="Hogle S.L."/>
        </authorList>
    </citation>
    <scope>NUCLEOTIDE SEQUENCE [LARGE SCALE GENOMIC DNA]</scope>
    <source>
        <strain evidence="2 3">HAMBI_3031</strain>
    </source>
</reference>
<feature type="signal peptide" evidence="1">
    <location>
        <begin position="1"/>
        <end position="20"/>
    </location>
</feature>
<evidence type="ECO:0000313" key="3">
    <source>
        <dbReference type="Proteomes" id="UP001325680"/>
    </source>
</evidence>
<feature type="chain" id="PRO_5046290950" evidence="1">
    <location>
        <begin position="21"/>
        <end position="690"/>
    </location>
</feature>
<dbReference type="RefSeq" id="WP_114790354.1">
    <property type="nucleotide sequence ID" value="NZ_CP139960.1"/>
</dbReference>
<dbReference type="Gene3D" id="1.50.10.20">
    <property type="match status" value="1"/>
</dbReference>
<dbReference type="Proteomes" id="UP001325680">
    <property type="component" value="Chromosome"/>
</dbReference>
<sequence>MINRLLLVWIVSLFTQTVRANNVNNVPKELQSFIKNIDVSTVHGAKPKISFKTVSKNLVYVSVIWQLKGVVAQDSVAIKIRPAFVPGFHWAPHLTPKENSIIAQHVFRAPAMLVSNANKVLVVVPDLDLLKKTNAVPWYMDMNAPKNYLELGMSKSRVEEHVLYVRDKGAVFPAGEAKLGFYLMVSDKSEDIQNPWRRPLQLMWSKWGAPLYQTGEPLHRADLEPYVKQTYNWAFNSWKPAVWQEFELNGKQVGAPVFIVNVTQSPNYKAPVDEREFRSVWNQAWFNSLRSAQGLYRYAKRTHNDTLQNLALKTKELALSFPQHRGLFKSVIATEMEEVIISGKKYRRSKGWDTKYFGNSNRNPFTWDAKQSPYHIADMSYTAYWMMVWYEELEKDERLIKYARDYADALVALQDNKGFFPAWLSLDTYQPMGYLDQSPETSLSVTFLLKMFKHTGKKEYLASAGKALDAVVKQIVPVGQWEDFETYWSCSRVGSQDWVGKKIPRNNMFKQNNFCIYWTAEALLEMYKTTGNRSYLQKGRRTLDELLMYQATWQPPYMAIRTLGGFGVMNADGEWNDSRQCLFAGLIIDYGKLLKSAEYVQRGLSALRASFTMMYTPLNLQTMKQWQAKWPFFGPQDYGFMMENYGHGGETNDSGLGIGEFTIYDWGNGAAAEAYNRLLDKYGPGIFIDK</sequence>
<proteinExistence type="predicted"/>
<accession>A0ABZ0W0G1</accession>
<gene>
    <name evidence="2" type="ORF">U0035_13810</name>
</gene>
<evidence type="ECO:0000313" key="2">
    <source>
        <dbReference type="EMBL" id="WQD36743.1"/>
    </source>
</evidence>
<dbReference type="SUPFAM" id="SSF48208">
    <property type="entry name" value="Six-hairpin glycosidases"/>
    <property type="match status" value="2"/>
</dbReference>
<dbReference type="InterPro" id="IPR008928">
    <property type="entry name" value="6-hairpin_glycosidase_sf"/>
</dbReference>
<evidence type="ECO:0000256" key="1">
    <source>
        <dbReference type="SAM" id="SignalP"/>
    </source>
</evidence>
<name>A0ABZ0W0G1_9BACT</name>
<keyword evidence="1" id="KW-0732">Signal</keyword>
<dbReference type="EMBL" id="CP139960">
    <property type="protein sequence ID" value="WQD36743.1"/>
    <property type="molecule type" value="Genomic_DNA"/>
</dbReference>
<protein>
    <submittedName>
        <fullName evidence="2">Uncharacterized protein</fullName>
    </submittedName>
</protein>
<keyword evidence="3" id="KW-1185">Reference proteome</keyword>